<dbReference type="PANTHER" id="PTHR44757">
    <property type="entry name" value="DIGUANYLATE CYCLASE DGCP"/>
    <property type="match status" value="1"/>
</dbReference>
<dbReference type="STRING" id="338966.Ppro_0502"/>
<dbReference type="InterPro" id="IPR000014">
    <property type="entry name" value="PAS"/>
</dbReference>
<dbReference type="GO" id="GO:0000160">
    <property type="term" value="P:phosphorelay signal transduction system"/>
    <property type="evidence" value="ECO:0007669"/>
    <property type="project" value="InterPro"/>
</dbReference>
<dbReference type="Gene3D" id="3.30.450.20">
    <property type="entry name" value="PAS domain"/>
    <property type="match status" value="1"/>
</dbReference>
<dbReference type="PROSITE" id="PS50112">
    <property type="entry name" value="PAS"/>
    <property type="match status" value="1"/>
</dbReference>
<dbReference type="SUPFAM" id="SSF55073">
    <property type="entry name" value="Nucleotide cyclase"/>
    <property type="match status" value="1"/>
</dbReference>
<dbReference type="SMART" id="SM00091">
    <property type="entry name" value="PAS"/>
    <property type="match status" value="1"/>
</dbReference>
<reference evidence="7 8" key="1">
    <citation type="submission" date="2006-10" db="EMBL/GenBank/DDBJ databases">
        <title>Complete sequence of chromosome of Pelobacter propionicus DSM 2379.</title>
        <authorList>
            <consortium name="US DOE Joint Genome Institute"/>
            <person name="Copeland A."/>
            <person name="Lucas S."/>
            <person name="Lapidus A."/>
            <person name="Barry K."/>
            <person name="Detter J.C."/>
            <person name="Glavina del Rio T."/>
            <person name="Hammon N."/>
            <person name="Israni S."/>
            <person name="Dalin E."/>
            <person name="Tice H."/>
            <person name="Pitluck S."/>
            <person name="Saunders E."/>
            <person name="Brettin T."/>
            <person name="Bruce D."/>
            <person name="Han C."/>
            <person name="Tapia R."/>
            <person name="Schmutz J."/>
            <person name="Larimer F."/>
            <person name="Land M."/>
            <person name="Hauser L."/>
            <person name="Kyrpides N."/>
            <person name="Kim E."/>
            <person name="Lovley D."/>
            <person name="Richardson P."/>
        </authorList>
    </citation>
    <scope>NUCLEOTIDE SEQUENCE [LARGE SCALE GENOMIC DNA]</scope>
    <source>
        <strain evidence="8">DSM 2379 / NBRC 103807 / OttBd1</strain>
    </source>
</reference>
<gene>
    <name evidence="7" type="ordered locus">Ppro_0502</name>
</gene>
<feature type="domain" description="EAL" evidence="5">
    <location>
        <begin position="449"/>
        <end position="703"/>
    </location>
</feature>
<dbReference type="SMART" id="SM00448">
    <property type="entry name" value="REC"/>
    <property type="match status" value="1"/>
</dbReference>
<dbReference type="InterPro" id="IPR043128">
    <property type="entry name" value="Rev_trsase/Diguanyl_cyclase"/>
</dbReference>
<dbReference type="InterPro" id="IPR052155">
    <property type="entry name" value="Biofilm_reg_signaling"/>
</dbReference>
<evidence type="ECO:0000256" key="2">
    <source>
        <dbReference type="PROSITE-ProRule" id="PRU00169"/>
    </source>
</evidence>
<dbReference type="SUPFAM" id="SSF52172">
    <property type="entry name" value="CheY-like"/>
    <property type="match status" value="1"/>
</dbReference>
<dbReference type="SUPFAM" id="SSF55785">
    <property type="entry name" value="PYP-like sensor domain (PAS domain)"/>
    <property type="match status" value="1"/>
</dbReference>
<dbReference type="InterPro" id="IPR000160">
    <property type="entry name" value="GGDEF_dom"/>
</dbReference>
<keyword evidence="2" id="KW-0597">Phosphoprotein</keyword>
<dbReference type="Proteomes" id="UP000006732">
    <property type="component" value="Chromosome"/>
</dbReference>
<dbReference type="Pfam" id="PF00563">
    <property type="entry name" value="EAL"/>
    <property type="match status" value="1"/>
</dbReference>
<dbReference type="eggNOG" id="COG0745">
    <property type="taxonomic scope" value="Bacteria"/>
</dbReference>
<dbReference type="GO" id="GO:0071111">
    <property type="term" value="F:cyclic-guanylate-specific phosphodiesterase activity"/>
    <property type="evidence" value="ECO:0007669"/>
    <property type="project" value="UniProtKB-EC"/>
</dbReference>
<dbReference type="InterPro" id="IPR001789">
    <property type="entry name" value="Sig_transdc_resp-reg_receiver"/>
</dbReference>
<dbReference type="FunFam" id="3.20.20.450:FF:000001">
    <property type="entry name" value="Cyclic di-GMP phosphodiesterase yahA"/>
    <property type="match status" value="1"/>
</dbReference>
<evidence type="ECO:0000259" key="5">
    <source>
        <dbReference type="PROSITE" id="PS50883"/>
    </source>
</evidence>
<dbReference type="KEGG" id="ppd:Ppro_0502"/>
<evidence type="ECO:0000313" key="8">
    <source>
        <dbReference type="Proteomes" id="UP000006732"/>
    </source>
</evidence>
<evidence type="ECO:0000259" key="6">
    <source>
        <dbReference type="PROSITE" id="PS50887"/>
    </source>
</evidence>
<name>A1ALB3_PELPD</name>
<protein>
    <submittedName>
        <fullName evidence="7">Response regulator receiver modulated diguanylate cyclase/phosphodiesterase</fullName>
    </submittedName>
</protein>
<dbReference type="Gene3D" id="3.20.20.450">
    <property type="entry name" value="EAL domain"/>
    <property type="match status" value="1"/>
</dbReference>
<evidence type="ECO:0000259" key="3">
    <source>
        <dbReference type="PROSITE" id="PS50110"/>
    </source>
</evidence>
<feature type="domain" description="PAS" evidence="4">
    <location>
        <begin position="147"/>
        <end position="220"/>
    </location>
</feature>
<dbReference type="NCBIfam" id="TIGR00254">
    <property type="entry name" value="GGDEF"/>
    <property type="match status" value="1"/>
</dbReference>
<dbReference type="CDD" id="cd01948">
    <property type="entry name" value="EAL"/>
    <property type="match status" value="1"/>
</dbReference>
<dbReference type="PROSITE" id="PS50883">
    <property type="entry name" value="EAL"/>
    <property type="match status" value="1"/>
</dbReference>
<dbReference type="InterPro" id="IPR035919">
    <property type="entry name" value="EAL_sf"/>
</dbReference>
<dbReference type="InterPro" id="IPR029787">
    <property type="entry name" value="Nucleotide_cyclase"/>
</dbReference>
<dbReference type="CDD" id="cd00130">
    <property type="entry name" value="PAS"/>
    <property type="match status" value="1"/>
</dbReference>
<evidence type="ECO:0000256" key="1">
    <source>
        <dbReference type="ARBA" id="ARBA00051114"/>
    </source>
</evidence>
<dbReference type="SMART" id="SM00052">
    <property type="entry name" value="EAL"/>
    <property type="match status" value="1"/>
</dbReference>
<dbReference type="AlphaFoldDB" id="A1ALB3"/>
<accession>A1ALB3</accession>
<dbReference type="InterPro" id="IPR013655">
    <property type="entry name" value="PAS_fold_3"/>
</dbReference>
<dbReference type="InterPro" id="IPR035965">
    <property type="entry name" value="PAS-like_dom_sf"/>
</dbReference>
<dbReference type="InterPro" id="IPR011006">
    <property type="entry name" value="CheY-like_superfamily"/>
</dbReference>
<dbReference type="eggNOG" id="COG5001">
    <property type="taxonomic scope" value="Bacteria"/>
</dbReference>
<organism evidence="7 8">
    <name type="scientific">Pelobacter propionicus (strain DSM 2379 / NBRC 103807 / OttBd1)</name>
    <dbReference type="NCBI Taxonomy" id="338966"/>
    <lineage>
        <taxon>Bacteria</taxon>
        <taxon>Pseudomonadati</taxon>
        <taxon>Thermodesulfobacteriota</taxon>
        <taxon>Desulfuromonadia</taxon>
        <taxon>Desulfuromonadales</taxon>
        <taxon>Desulfuromonadaceae</taxon>
        <taxon>Pelobacter</taxon>
    </lineage>
</organism>
<dbReference type="PROSITE" id="PS50887">
    <property type="entry name" value="GGDEF"/>
    <property type="match status" value="1"/>
</dbReference>
<dbReference type="Gene3D" id="3.30.70.270">
    <property type="match status" value="1"/>
</dbReference>
<comment type="catalytic activity">
    <reaction evidence="1">
        <text>3',3'-c-di-GMP + H2O = 5'-phosphoguanylyl(3'-&gt;5')guanosine + H(+)</text>
        <dbReference type="Rhea" id="RHEA:24902"/>
        <dbReference type="ChEBI" id="CHEBI:15377"/>
        <dbReference type="ChEBI" id="CHEBI:15378"/>
        <dbReference type="ChEBI" id="CHEBI:58754"/>
        <dbReference type="ChEBI" id="CHEBI:58805"/>
        <dbReference type="EC" id="3.1.4.52"/>
    </reaction>
    <physiologicalReaction direction="left-to-right" evidence="1">
        <dbReference type="Rhea" id="RHEA:24903"/>
    </physiologicalReaction>
</comment>
<dbReference type="HOGENOM" id="CLU_000445_70_50_7"/>
<dbReference type="InterPro" id="IPR001633">
    <property type="entry name" value="EAL_dom"/>
</dbReference>
<dbReference type="FunFam" id="3.30.70.270:FF:000001">
    <property type="entry name" value="Diguanylate cyclase domain protein"/>
    <property type="match status" value="1"/>
</dbReference>
<feature type="domain" description="GGDEF" evidence="6">
    <location>
        <begin position="307"/>
        <end position="440"/>
    </location>
</feature>
<dbReference type="CDD" id="cd01949">
    <property type="entry name" value="GGDEF"/>
    <property type="match status" value="1"/>
</dbReference>
<dbReference type="Pfam" id="PF00990">
    <property type="entry name" value="GGDEF"/>
    <property type="match status" value="1"/>
</dbReference>
<dbReference type="Pfam" id="PF08447">
    <property type="entry name" value="PAS_3"/>
    <property type="match status" value="1"/>
</dbReference>
<dbReference type="CDD" id="cd00156">
    <property type="entry name" value="REC"/>
    <property type="match status" value="1"/>
</dbReference>
<feature type="modified residue" description="4-aspartylphosphate" evidence="2">
    <location>
        <position position="62"/>
    </location>
</feature>
<dbReference type="PROSITE" id="PS50110">
    <property type="entry name" value="RESPONSE_REGULATORY"/>
    <property type="match status" value="1"/>
</dbReference>
<proteinExistence type="predicted"/>
<feature type="domain" description="Response regulatory" evidence="3">
    <location>
        <begin position="13"/>
        <end position="127"/>
    </location>
</feature>
<dbReference type="SMART" id="SM00267">
    <property type="entry name" value="GGDEF"/>
    <property type="match status" value="1"/>
</dbReference>
<dbReference type="Gene3D" id="3.40.50.2300">
    <property type="match status" value="1"/>
</dbReference>
<dbReference type="EMBL" id="CP000482">
    <property type="protein sequence ID" value="ABK98133.1"/>
    <property type="molecule type" value="Genomic_DNA"/>
</dbReference>
<evidence type="ECO:0000313" key="7">
    <source>
        <dbReference type="EMBL" id="ABK98133.1"/>
    </source>
</evidence>
<dbReference type="GO" id="GO:0071732">
    <property type="term" value="P:cellular response to nitric oxide"/>
    <property type="evidence" value="ECO:0007669"/>
    <property type="project" value="UniProtKB-ARBA"/>
</dbReference>
<dbReference type="SUPFAM" id="SSF141868">
    <property type="entry name" value="EAL domain-like"/>
    <property type="match status" value="1"/>
</dbReference>
<dbReference type="RefSeq" id="WP_011734447.1">
    <property type="nucleotide sequence ID" value="NC_008609.1"/>
</dbReference>
<sequence length="705" mass="79464">MTRLERQSSARTRILIVEDDCGFAELMASILEEGGFSCCCASSGKEALIWLVAQSPKLVILDYSLPDMTGASLIERMRELGGNTPFIVVTGKDDASLAVEMMKTGACDYLLKDTSFLDRLLAVVVRALQEVETRERLDRAKHSLRLSEARLARAQKIARLGSWEWDVRAGEIYWSDELYRIFGFTPGEPKRISKEWIYSLIHPADLPAFKQQLLTSVKTLQSFNMIYHTTSRSGGELVVNIQGEVERGEDGRAWLISGTVLDITARIKAESEIHHLINYDTLTGLPNRSLLHDRLRQAIAQAAQDRHMVWVLCLDLDRFKGVNDTLGHRSGDKLLQEVARRLAACVRESDTLARLGGDEFVVVLDGVVSEKGASIVAKKILTLIAEPIPIDDHELYTTASIGIAAYPMDGEDGHTLLKHADLAMYKAKELDRNNFHFFSHDMNIKVMERMMLENSMRKALERDEFFLVYQPQVDARSGRITGVEALLRWNHPDMGLLTPDRFIYLAEETGFIVPLGEWVLMTACRQNRAWQKLGFPPLRVAVNLSGKQFGQHRLDEMISAILLETGLEPEWLELEITESAIMRNADQNIAILRSLKEKGISLAIDDFGTGYSSLSYLKHFPITRLKIDKTFVQDITTNPDDAAIAEIIIAMAQTLKLNVIAEGVETRAQMEFLSTHTCFEMQGYLFSRPLTTDKFVYLLRDGISY</sequence>
<dbReference type="PANTHER" id="PTHR44757:SF2">
    <property type="entry name" value="BIOFILM ARCHITECTURE MAINTENANCE PROTEIN MBAA"/>
    <property type="match status" value="1"/>
</dbReference>
<dbReference type="Pfam" id="PF00072">
    <property type="entry name" value="Response_reg"/>
    <property type="match status" value="1"/>
</dbReference>
<keyword evidence="8" id="KW-1185">Reference proteome</keyword>
<evidence type="ECO:0000259" key="4">
    <source>
        <dbReference type="PROSITE" id="PS50112"/>
    </source>
</evidence>